<sequence>MVAIRIPVLITFIVSLIGAAYLGFASIQLNHDKLIHFATFFILTLEFYFVFDTKHKSLKTLRWITFITCTVVASVLSEVVQTLVNSSRVFDVYDIACNVSGSALGLALGSGYDVWTIRKYRQARYRQLRSDLTNEIEEDYVSVNMVDISK</sequence>
<evidence type="ECO:0000256" key="1">
    <source>
        <dbReference type="SAM" id="Phobius"/>
    </source>
</evidence>
<accession>A0ABP0EFX8</accession>
<keyword evidence="4" id="KW-1185">Reference proteome</keyword>
<proteinExistence type="predicted"/>
<feature type="transmembrane region" description="Helical" evidence="1">
    <location>
        <begin position="7"/>
        <end position="28"/>
    </location>
</feature>
<evidence type="ECO:0000259" key="2">
    <source>
        <dbReference type="Pfam" id="PF04892"/>
    </source>
</evidence>
<keyword evidence="1" id="KW-1133">Transmembrane helix</keyword>
<protein>
    <recommendedName>
        <fullName evidence="2">VanZ-like domain-containing protein</fullName>
    </recommendedName>
</protein>
<feature type="domain" description="VanZ-like" evidence="2">
    <location>
        <begin position="31"/>
        <end position="108"/>
    </location>
</feature>
<dbReference type="Proteomes" id="UP001497600">
    <property type="component" value="Chromosome D"/>
</dbReference>
<dbReference type="NCBIfam" id="NF037970">
    <property type="entry name" value="vanZ_1"/>
    <property type="match status" value="1"/>
</dbReference>
<keyword evidence="1" id="KW-0472">Membrane</keyword>
<evidence type="ECO:0000313" key="3">
    <source>
        <dbReference type="EMBL" id="CAK7905295.1"/>
    </source>
</evidence>
<feature type="transmembrane region" description="Helical" evidence="1">
    <location>
        <begin position="34"/>
        <end position="51"/>
    </location>
</feature>
<feature type="transmembrane region" description="Helical" evidence="1">
    <location>
        <begin position="92"/>
        <end position="115"/>
    </location>
</feature>
<dbReference type="EMBL" id="OZ004256">
    <property type="protein sequence ID" value="CAK7905295.1"/>
    <property type="molecule type" value="Genomic_DNA"/>
</dbReference>
<keyword evidence="1" id="KW-0812">Transmembrane</keyword>
<dbReference type="PANTHER" id="PTHR28008:SF1">
    <property type="entry name" value="DOMAIN PROTEIN, PUTATIVE (AFU_ORTHOLOGUE AFUA_3G10980)-RELATED"/>
    <property type="match status" value="1"/>
</dbReference>
<dbReference type="PANTHER" id="PTHR28008">
    <property type="entry name" value="DOMAIN PROTEIN, PUTATIVE (AFU_ORTHOLOGUE AFUA_3G10980)-RELATED"/>
    <property type="match status" value="1"/>
</dbReference>
<name>A0ABP0EFX8_9ASCO</name>
<gene>
    <name evidence="3" type="ORF">CAAN4_D13454</name>
</gene>
<feature type="transmembrane region" description="Helical" evidence="1">
    <location>
        <begin position="63"/>
        <end position="80"/>
    </location>
</feature>
<dbReference type="InterPro" id="IPR006976">
    <property type="entry name" value="VanZ-like"/>
</dbReference>
<dbReference type="Pfam" id="PF04892">
    <property type="entry name" value="VanZ"/>
    <property type="match status" value="1"/>
</dbReference>
<organism evidence="3 4">
    <name type="scientific">[Candida] anglica</name>
    <dbReference type="NCBI Taxonomy" id="148631"/>
    <lineage>
        <taxon>Eukaryota</taxon>
        <taxon>Fungi</taxon>
        <taxon>Dikarya</taxon>
        <taxon>Ascomycota</taxon>
        <taxon>Saccharomycotina</taxon>
        <taxon>Pichiomycetes</taxon>
        <taxon>Debaryomycetaceae</taxon>
        <taxon>Kurtzmaniella</taxon>
    </lineage>
</organism>
<reference evidence="3 4" key="1">
    <citation type="submission" date="2024-01" db="EMBL/GenBank/DDBJ databases">
        <authorList>
            <consortium name="Genoscope - CEA"/>
            <person name="William W."/>
        </authorList>
    </citation>
    <scope>NUCLEOTIDE SEQUENCE [LARGE SCALE GENOMIC DNA]</scope>
    <source>
        <strain evidence="3 4">29B2s-10</strain>
    </source>
</reference>
<evidence type="ECO:0000313" key="4">
    <source>
        <dbReference type="Proteomes" id="UP001497600"/>
    </source>
</evidence>